<protein>
    <recommendedName>
        <fullName evidence="2 9">DNA polymerase III subunit delta</fullName>
        <ecNumber evidence="1 9">2.7.7.7</ecNumber>
    </recommendedName>
</protein>
<accession>A0A939DLF6</accession>
<evidence type="ECO:0000259" key="10">
    <source>
        <dbReference type="Pfam" id="PF06144"/>
    </source>
</evidence>
<comment type="catalytic activity">
    <reaction evidence="8">
        <text>DNA(n) + a 2'-deoxyribonucleoside 5'-triphosphate = DNA(n+1) + diphosphate</text>
        <dbReference type="Rhea" id="RHEA:22508"/>
        <dbReference type="Rhea" id="RHEA-COMP:17339"/>
        <dbReference type="Rhea" id="RHEA-COMP:17340"/>
        <dbReference type="ChEBI" id="CHEBI:33019"/>
        <dbReference type="ChEBI" id="CHEBI:61560"/>
        <dbReference type="ChEBI" id="CHEBI:173112"/>
        <dbReference type="EC" id="2.7.7.7"/>
    </reaction>
</comment>
<gene>
    <name evidence="12" type="primary">holA</name>
    <name evidence="12" type="ORF">J0A66_05650</name>
</gene>
<dbReference type="PANTHER" id="PTHR34388:SF1">
    <property type="entry name" value="DNA POLYMERASE III SUBUNIT DELTA"/>
    <property type="match status" value="1"/>
</dbReference>
<dbReference type="CDD" id="cd18138">
    <property type="entry name" value="HLD_clamp_pol_III_delta"/>
    <property type="match status" value="1"/>
</dbReference>
<keyword evidence="5" id="KW-0235">DNA replication</keyword>
<dbReference type="InterPro" id="IPR027417">
    <property type="entry name" value="P-loop_NTPase"/>
</dbReference>
<dbReference type="GO" id="GO:0006261">
    <property type="term" value="P:DNA-templated DNA replication"/>
    <property type="evidence" value="ECO:0007669"/>
    <property type="project" value="TreeGrafter"/>
</dbReference>
<feature type="domain" description="DNA polymerase III subunit delta C-terminal" evidence="11">
    <location>
        <begin position="214"/>
        <end position="335"/>
    </location>
</feature>
<dbReference type="SUPFAM" id="SSF52540">
    <property type="entry name" value="P-loop containing nucleoside triphosphate hydrolases"/>
    <property type="match status" value="1"/>
</dbReference>
<dbReference type="Gene3D" id="1.20.272.10">
    <property type="match status" value="1"/>
</dbReference>
<evidence type="ECO:0000256" key="7">
    <source>
        <dbReference type="ARBA" id="ARBA00034754"/>
    </source>
</evidence>
<dbReference type="EC" id="2.7.7.7" evidence="1 9"/>
<comment type="similarity">
    <text evidence="7">Belongs to the DNA polymerase HolA subunit family.</text>
</comment>
<evidence type="ECO:0000256" key="2">
    <source>
        <dbReference type="ARBA" id="ARBA00017703"/>
    </source>
</evidence>
<reference evidence="12" key="1">
    <citation type="submission" date="2021-03" db="EMBL/GenBank/DDBJ databases">
        <title>novel species isolated from a fishpond in China.</title>
        <authorList>
            <person name="Lu H."/>
            <person name="Cai Z."/>
        </authorList>
    </citation>
    <scope>NUCLEOTIDE SEQUENCE</scope>
    <source>
        <strain evidence="12">JCM 30855</strain>
    </source>
</reference>
<dbReference type="GO" id="GO:0009360">
    <property type="term" value="C:DNA polymerase III complex"/>
    <property type="evidence" value="ECO:0007669"/>
    <property type="project" value="UniProtKB-UniRule"/>
</dbReference>
<keyword evidence="6" id="KW-0239">DNA-directed DNA polymerase</keyword>
<name>A0A939DLF6_9ALTE</name>
<dbReference type="InterPro" id="IPR005790">
    <property type="entry name" value="DNA_polIII_delta"/>
</dbReference>
<keyword evidence="3 12" id="KW-0808">Transferase</keyword>
<sequence length="344" mass="38919">MQSYPNRLSEVLGKGLMSCYLIFGDEPQQKLESIEVIRQTARQQGFDERQSLVADAGFNWNHLIEATLTLSLFTSRQLIELELPTGKPGAEGAKVLQSLADKPNPDVLLLIHGGRIGKDVQNTKWFKSLEKNGLYVPCYPLEGKQLSGWINDRMRRHGLQPTPELIGLLCDYCEGNLLAARQEIEKLTLLYPKGIISLEQAEQALVDQSRFNVFQLVDVLLAGDAQRAVKMLYRLESEGVEPTIVLWALVREWQTLSTLRFASGQGQSLNQLFNAQRIWSNRQGLYHSALQRLNSHHLEVLQTRLARLDKALKQSSLARPYVELCHLCLLFVPMPLDALELDYG</sequence>
<comment type="caution">
    <text evidence="12">The sequence shown here is derived from an EMBL/GenBank/DDBJ whole genome shotgun (WGS) entry which is preliminary data.</text>
</comment>
<keyword evidence="13" id="KW-1185">Reference proteome</keyword>
<evidence type="ECO:0000256" key="9">
    <source>
        <dbReference type="NCBIfam" id="TIGR01128"/>
    </source>
</evidence>
<dbReference type="InterPro" id="IPR010372">
    <property type="entry name" value="DNA_pol3_delta_N"/>
</dbReference>
<evidence type="ECO:0000259" key="11">
    <source>
        <dbReference type="Pfam" id="PF14840"/>
    </source>
</evidence>
<dbReference type="Pfam" id="PF14840">
    <property type="entry name" value="DNA_pol3_delt_C"/>
    <property type="match status" value="1"/>
</dbReference>
<evidence type="ECO:0000256" key="5">
    <source>
        <dbReference type="ARBA" id="ARBA00022705"/>
    </source>
</evidence>
<evidence type="ECO:0000313" key="12">
    <source>
        <dbReference type="EMBL" id="MBN7824709.1"/>
    </source>
</evidence>
<evidence type="ECO:0000256" key="3">
    <source>
        <dbReference type="ARBA" id="ARBA00022679"/>
    </source>
</evidence>
<feature type="domain" description="DNA polymerase III delta N-terminal" evidence="10">
    <location>
        <begin position="20"/>
        <end position="138"/>
    </location>
</feature>
<dbReference type="GO" id="GO:0003887">
    <property type="term" value="F:DNA-directed DNA polymerase activity"/>
    <property type="evidence" value="ECO:0007669"/>
    <property type="project" value="UniProtKB-UniRule"/>
</dbReference>
<dbReference type="InterPro" id="IPR008921">
    <property type="entry name" value="DNA_pol3_clamp-load_cplx_C"/>
</dbReference>
<dbReference type="Pfam" id="PF06144">
    <property type="entry name" value="DNA_pol3_delta"/>
    <property type="match status" value="1"/>
</dbReference>
<evidence type="ECO:0000256" key="1">
    <source>
        <dbReference type="ARBA" id="ARBA00012417"/>
    </source>
</evidence>
<evidence type="ECO:0000313" key="13">
    <source>
        <dbReference type="Proteomes" id="UP000664654"/>
    </source>
</evidence>
<keyword evidence="4 12" id="KW-0548">Nucleotidyltransferase</keyword>
<dbReference type="NCBIfam" id="TIGR01128">
    <property type="entry name" value="holA"/>
    <property type="match status" value="1"/>
</dbReference>
<proteinExistence type="inferred from homology"/>
<evidence type="ECO:0000256" key="8">
    <source>
        <dbReference type="ARBA" id="ARBA00049244"/>
    </source>
</evidence>
<dbReference type="SUPFAM" id="SSF48019">
    <property type="entry name" value="post-AAA+ oligomerization domain-like"/>
    <property type="match status" value="1"/>
</dbReference>
<dbReference type="InterPro" id="IPR032780">
    <property type="entry name" value="DNA_pol3_delt_C"/>
</dbReference>
<dbReference type="RefSeq" id="WP_206572801.1">
    <property type="nucleotide sequence ID" value="NZ_JAFKCV010000002.1"/>
</dbReference>
<dbReference type="Gene3D" id="3.40.50.300">
    <property type="entry name" value="P-loop containing nucleotide triphosphate hydrolases"/>
    <property type="match status" value="1"/>
</dbReference>
<dbReference type="Gene3D" id="1.10.8.60">
    <property type="match status" value="1"/>
</dbReference>
<evidence type="ECO:0000256" key="4">
    <source>
        <dbReference type="ARBA" id="ARBA00022695"/>
    </source>
</evidence>
<organism evidence="12 13">
    <name type="scientific">Bowmanella dokdonensis</name>
    <dbReference type="NCBI Taxonomy" id="751969"/>
    <lineage>
        <taxon>Bacteria</taxon>
        <taxon>Pseudomonadati</taxon>
        <taxon>Pseudomonadota</taxon>
        <taxon>Gammaproteobacteria</taxon>
        <taxon>Alteromonadales</taxon>
        <taxon>Alteromonadaceae</taxon>
        <taxon>Bowmanella</taxon>
    </lineage>
</organism>
<dbReference type="Proteomes" id="UP000664654">
    <property type="component" value="Unassembled WGS sequence"/>
</dbReference>
<evidence type="ECO:0000256" key="6">
    <source>
        <dbReference type="ARBA" id="ARBA00022932"/>
    </source>
</evidence>
<dbReference type="EMBL" id="JAFKCV010000002">
    <property type="protein sequence ID" value="MBN7824709.1"/>
    <property type="molecule type" value="Genomic_DNA"/>
</dbReference>
<dbReference type="PANTHER" id="PTHR34388">
    <property type="entry name" value="DNA POLYMERASE III SUBUNIT DELTA"/>
    <property type="match status" value="1"/>
</dbReference>
<dbReference type="GO" id="GO:0003677">
    <property type="term" value="F:DNA binding"/>
    <property type="evidence" value="ECO:0007669"/>
    <property type="project" value="InterPro"/>
</dbReference>
<dbReference type="AlphaFoldDB" id="A0A939DLF6"/>